<reference evidence="1 2" key="1">
    <citation type="submission" date="2022-11" db="EMBL/GenBank/DDBJ databases">
        <title>The characterization of three novel Bacteroidetes species and genomic analysis of their roles in tidal elemental geochemical cycles.</title>
        <authorList>
            <person name="Ma K."/>
        </authorList>
    </citation>
    <scope>NUCLEOTIDE SEQUENCE [LARGE SCALE GENOMIC DNA]</scope>
    <source>
        <strain evidence="1 2">M17</strain>
    </source>
</reference>
<gene>
    <name evidence="1" type="ORF">OO013_17220</name>
</gene>
<organism evidence="1 2">
    <name type="scientific">Mangrovivirga halotolerans</name>
    <dbReference type="NCBI Taxonomy" id="2993936"/>
    <lineage>
        <taxon>Bacteria</taxon>
        <taxon>Pseudomonadati</taxon>
        <taxon>Bacteroidota</taxon>
        <taxon>Cytophagia</taxon>
        <taxon>Cytophagales</taxon>
        <taxon>Mangrovivirgaceae</taxon>
        <taxon>Mangrovivirga</taxon>
    </lineage>
</organism>
<evidence type="ECO:0000313" key="1">
    <source>
        <dbReference type="EMBL" id="MCX2745626.1"/>
    </source>
</evidence>
<dbReference type="RefSeq" id="WP_266058224.1">
    <property type="nucleotide sequence ID" value="NZ_JAPFQN010000010.1"/>
</dbReference>
<sequence length="289" mass="32492">MSLADPFQKFQDWFTQQWAIVWGRKIKPESFTWLIGPFGKTDSTGEDFINQLAEDGGLTIQRNTTSQGLIPSIEKLNLSEKDLKKLSAKVIDFYQNTGNYHLNFSVKWNPAFKIFGSLVNILFSNRINQLNIPTGNVGASEQINSEIITLSNPHTGDIVYTFWYRTFKSSGQVLYSGVYTTCILPSGKACVKAIFPLPKGNATVIMSPHVGPKGELQLKSAGKNFGDPGFYFLLNDSKKNFWAQYISSFHDELTVFSRKNKIFAEQTLSLWGLNVLRFNYEIAPKGESG</sequence>
<dbReference type="Proteomes" id="UP001209885">
    <property type="component" value="Unassembled WGS sequence"/>
</dbReference>
<protein>
    <submittedName>
        <fullName evidence="1">Uncharacterized protein</fullName>
    </submittedName>
</protein>
<keyword evidence="2" id="KW-1185">Reference proteome</keyword>
<name>A0ABT3RVQ5_9BACT</name>
<comment type="caution">
    <text evidence="1">The sequence shown here is derived from an EMBL/GenBank/DDBJ whole genome shotgun (WGS) entry which is preliminary data.</text>
</comment>
<evidence type="ECO:0000313" key="2">
    <source>
        <dbReference type="Proteomes" id="UP001209885"/>
    </source>
</evidence>
<accession>A0ABT3RVQ5</accession>
<dbReference type="EMBL" id="JAPFQN010000010">
    <property type="protein sequence ID" value="MCX2745626.1"/>
    <property type="molecule type" value="Genomic_DNA"/>
</dbReference>
<proteinExistence type="predicted"/>